<protein>
    <submittedName>
        <fullName evidence="5">Ribosomal protein L7/L12</fullName>
    </submittedName>
</protein>
<evidence type="ECO:0000256" key="3">
    <source>
        <dbReference type="SAM" id="Phobius"/>
    </source>
</evidence>
<dbReference type="EMBL" id="JBHUOP010000001">
    <property type="protein sequence ID" value="MFD2839073.1"/>
    <property type="molecule type" value="Genomic_DNA"/>
</dbReference>
<dbReference type="Proteomes" id="UP001597391">
    <property type="component" value="Unassembled WGS sequence"/>
</dbReference>
<organism evidence="5 6">
    <name type="scientific">Populibacterium corticicola</name>
    <dbReference type="NCBI Taxonomy" id="1812826"/>
    <lineage>
        <taxon>Bacteria</taxon>
        <taxon>Bacillati</taxon>
        <taxon>Actinomycetota</taxon>
        <taxon>Actinomycetes</taxon>
        <taxon>Micrococcales</taxon>
        <taxon>Jonesiaceae</taxon>
        <taxon>Populibacterium</taxon>
    </lineage>
</organism>
<dbReference type="InterPro" id="IPR000206">
    <property type="entry name" value="Ribosomal_bL12"/>
</dbReference>
<gene>
    <name evidence="5" type="ORF">ACFSYH_00600</name>
</gene>
<keyword evidence="2" id="KW-0687">Ribonucleoprotein</keyword>
<keyword evidence="1 5" id="KW-0689">Ribosomal protein</keyword>
<dbReference type="Pfam" id="PF00542">
    <property type="entry name" value="Ribosomal_L12"/>
    <property type="match status" value="2"/>
</dbReference>
<evidence type="ECO:0000313" key="6">
    <source>
        <dbReference type="Proteomes" id="UP001597391"/>
    </source>
</evidence>
<feature type="domain" description="Large ribosomal subunit protein bL12 C-terminal" evidence="4">
    <location>
        <begin position="133"/>
        <end position="160"/>
    </location>
</feature>
<dbReference type="RefSeq" id="WP_377464481.1">
    <property type="nucleotide sequence ID" value="NZ_JBHUOP010000001.1"/>
</dbReference>
<evidence type="ECO:0000313" key="5">
    <source>
        <dbReference type="EMBL" id="MFD2839073.1"/>
    </source>
</evidence>
<evidence type="ECO:0000256" key="2">
    <source>
        <dbReference type="ARBA" id="ARBA00023274"/>
    </source>
</evidence>
<dbReference type="Gene3D" id="3.30.1390.10">
    <property type="match status" value="2"/>
</dbReference>
<comment type="caution">
    <text evidence="5">The sequence shown here is derived from an EMBL/GenBank/DDBJ whole genome shotgun (WGS) entry which is preliminary data.</text>
</comment>
<dbReference type="GO" id="GO:0005840">
    <property type="term" value="C:ribosome"/>
    <property type="evidence" value="ECO:0007669"/>
    <property type="project" value="UniProtKB-KW"/>
</dbReference>
<feature type="transmembrane region" description="Helical" evidence="3">
    <location>
        <begin position="6"/>
        <end position="26"/>
    </location>
</feature>
<reference evidence="6" key="1">
    <citation type="journal article" date="2019" name="Int. J. Syst. Evol. Microbiol.">
        <title>The Global Catalogue of Microorganisms (GCM) 10K type strain sequencing project: providing services to taxonomists for standard genome sequencing and annotation.</title>
        <authorList>
            <consortium name="The Broad Institute Genomics Platform"/>
            <consortium name="The Broad Institute Genome Sequencing Center for Infectious Disease"/>
            <person name="Wu L."/>
            <person name="Ma J."/>
        </authorList>
    </citation>
    <scope>NUCLEOTIDE SEQUENCE [LARGE SCALE GENOMIC DNA]</scope>
    <source>
        <strain evidence="6">KCTC 33576</strain>
    </source>
</reference>
<feature type="domain" description="Large ribosomal subunit protein bL12 C-terminal" evidence="4">
    <location>
        <begin position="68"/>
        <end position="96"/>
    </location>
</feature>
<keyword evidence="3" id="KW-0812">Transmembrane</keyword>
<dbReference type="PANTHER" id="PTHR45987:SF4">
    <property type="entry name" value="LARGE RIBOSOMAL SUBUNIT PROTEIN BL12M"/>
    <property type="match status" value="1"/>
</dbReference>
<keyword evidence="6" id="KW-1185">Reference proteome</keyword>
<accession>A0ABW5XB07</accession>
<keyword evidence="3" id="KW-1133">Transmembrane helix</keyword>
<name>A0ABW5XB07_9MICO</name>
<sequence>MTSNPTVLIIAAGVAAVVLVLIVVLLKPRRYDQIGANPYTGAKAAPVKTTLDNLPAHVTDQITRLIQDGRKIEAIKVLRDHTSLGLKEAKDIVERWDMSAATPPSRSLSLEDPIAELPAHIRAEIDSLVTEGKLINAIKALREHTGLGLKEAKSVIDNWPR</sequence>
<keyword evidence="3" id="KW-0472">Membrane</keyword>
<evidence type="ECO:0000259" key="4">
    <source>
        <dbReference type="Pfam" id="PF00542"/>
    </source>
</evidence>
<dbReference type="PANTHER" id="PTHR45987">
    <property type="entry name" value="39S RIBOSOMAL PROTEIN L12"/>
    <property type="match status" value="1"/>
</dbReference>
<dbReference type="InterPro" id="IPR014719">
    <property type="entry name" value="Ribosomal_bL12_C/ClpS-like"/>
</dbReference>
<evidence type="ECO:0000256" key="1">
    <source>
        <dbReference type="ARBA" id="ARBA00022980"/>
    </source>
</evidence>
<dbReference type="InterPro" id="IPR013823">
    <property type="entry name" value="Ribosomal_bL12_C"/>
</dbReference>
<dbReference type="SUPFAM" id="SSF54736">
    <property type="entry name" value="ClpS-like"/>
    <property type="match status" value="2"/>
</dbReference>
<proteinExistence type="predicted"/>